<protein>
    <submittedName>
        <fullName evidence="2">Uncharacterized protein</fullName>
    </submittedName>
</protein>
<name>A0A158AZT0_9BURK</name>
<dbReference type="AlphaFoldDB" id="A0A158AZT0"/>
<evidence type="ECO:0000313" key="3">
    <source>
        <dbReference type="Proteomes" id="UP000054911"/>
    </source>
</evidence>
<dbReference type="OrthoDB" id="9135925at2"/>
<evidence type="ECO:0000313" key="2">
    <source>
        <dbReference type="EMBL" id="SAK63305.1"/>
    </source>
</evidence>
<keyword evidence="3" id="KW-1185">Reference proteome</keyword>
<feature type="region of interest" description="Disordered" evidence="1">
    <location>
        <begin position="85"/>
        <end position="104"/>
    </location>
</feature>
<organism evidence="2 3">
    <name type="scientific">Caballeronia pedi</name>
    <dbReference type="NCBI Taxonomy" id="1777141"/>
    <lineage>
        <taxon>Bacteria</taxon>
        <taxon>Pseudomonadati</taxon>
        <taxon>Pseudomonadota</taxon>
        <taxon>Betaproteobacteria</taxon>
        <taxon>Burkholderiales</taxon>
        <taxon>Burkholderiaceae</taxon>
        <taxon>Caballeronia</taxon>
    </lineage>
</organism>
<feature type="region of interest" description="Disordered" evidence="1">
    <location>
        <begin position="1"/>
        <end position="66"/>
    </location>
</feature>
<dbReference type="STRING" id="1777141.AWB80_02850"/>
<dbReference type="Proteomes" id="UP000054911">
    <property type="component" value="Unassembled WGS sequence"/>
</dbReference>
<dbReference type="RefSeq" id="WP_061175328.1">
    <property type="nucleotide sequence ID" value="NZ_FCOE02000008.1"/>
</dbReference>
<sequence>MTPTPGGKQVTKKAAAAVKADPLPAKRGPGRPRRLPIVDQPAAVLGPPTLPPKVTTPKATTLGPIEPDASLFPMLLEESRKIQERWDREERKAANEDIETTDRAGAAQMIGASVSVVIGLEQDDPDWPAPFKVGKQNYRYLKRKVRDWLNKKAADAERLKHGLSE</sequence>
<accession>A0A158AZT0</accession>
<comment type="caution">
    <text evidence="2">The sequence shown here is derived from an EMBL/GenBank/DDBJ whole genome shotgun (WGS) entry which is preliminary data.</text>
</comment>
<reference evidence="2" key="1">
    <citation type="submission" date="2016-01" db="EMBL/GenBank/DDBJ databases">
        <authorList>
            <person name="Peeters C."/>
        </authorList>
    </citation>
    <scope>NUCLEOTIDE SEQUENCE [LARGE SCALE GENOMIC DNA]</scope>
    <source>
        <strain evidence="2">LMG 29323</strain>
    </source>
</reference>
<evidence type="ECO:0000256" key="1">
    <source>
        <dbReference type="SAM" id="MobiDB-lite"/>
    </source>
</evidence>
<feature type="compositionally biased region" description="Low complexity" evidence="1">
    <location>
        <begin position="12"/>
        <end position="26"/>
    </location>
</feature>
<dbReference type="EMBL" id="FCOE02000008">
    <property type="protein sequence ID" value="SAK63305.1"/>
    <property type="molecule type" value="Genomic_DNA"/>
</dbReference>
<feature type="compositionally biased region" description="Low complexity" evidence="1">
    <location>
        <begin position="52"/>
        <end position="62"/>
    </location>
</feature>
<proteinExistence type="predicted"/>
<feature type="compositionally biased region" description="Basic and acidic residues" evidence="1">
    <location>
        <begin position="85"/>
        <end position="95"/>
    </location>
</feature>
<gene>
    <name evidence="2" type="ORF">AWB80_02850</name>
</gene>